<feature type="compositionally biased region" description="Polar residues" evidence="7">
    <location>
        <begin position="53"/>
        <end position="67"/>
    </location>
</feature>
<dbReference type="GO" id="GO:0003677">
    <property type="term" value="F:DNA binding"/>
    <property type="evidence" value="ECO:0007669"/>
    <property type="project" value="UniProtKB-UniRule"/>
</dbReference>
<evidence type="ECO:0000256" key="2">
    <source>
        <dbReference type="ARBA" id="ARBA00010961"/>
    </source>
</evidence>
<accession>A0A401LQL2</accession>
<dbReference type="EMBL" id="BHWB01000002">
    <property type="protein sequence ID" value="GCB33727.1"/>
    <property type="molecule type" value="Genomic_DNA"/>
</dbReference>
<dbReference type="Proteomes" id="UP000288079">
    <property type="component" value="Unassembled WGS sequence"/>
</dbReference>
<dbReference type="Pfam" id="PF00872">
    <property type="entry name" value="Transposase_mut"/>
    <property type="match status" value="1"/>
</dbReference>
<evidence type="ECO:0000256" key="1">
    <source>
        <dbReference type="ARBA" id="ARBA00002190"/>
    </source>
</evidence>
<comment type="caution">
    <text evidence="8">The sequence shown here is derived from an EMBL/GenBank/DDBJ whole genome shotgun (WGS) entry which is preliminary data.</text>
</comment>
<feature type="region of interest" description="Disordered" evidence="7">
    <location>
        <begin position="48"/>
        <end position="67"/>
    </location>
</feature>
<organism evidence="8 9">
    <name type="scientific">Bacteroides faecalis</name>
    <dbReference type="NCBI Taxonomy" id="2447885"/>
    <lineage>
        <taxon>Bacteria</taxon>
        <taxon>Pseudomonadati</taxon>
        <taxon>Bacteroidota</taxon>
        <taxon>Bacteroidia</taxon>
        <taxon>Bacteroidales</taxon>
        <taxon>Bacteroidaceae</taxon>
        <taxon>Bacteroides</taxon>
    </lineage>
</organism>
<keyword evidence="4 6" id="KW-0238">DNA-binding</keyword>
<keyword evidence="3 6" id="KW-0815">Transposition</keyword>
<dbReference type="InterPro" id="IPR001207">
    <property type="entry name" value="Transposase_mutator"/>
</dbReference>
<dbReference type="PANTHER" id="PTHR33217">
    <property type="entry name" value="TRANSPOSASE FOR INSERTION SEQUENCE ELEMENT IS1081"/>
    <property type="match status" value="1"/>
</dbReference>
<keyword evidence="6" id="KW-0814">Transposable element</keyword>
<evidence type="ECO:0000256" key="5">
    <source>
        <dbReference type="ARBA" id="ARBA00023172"/>
    </source>
</evidence>
<evidence type="ECO:0000256" key="4">
    <source>
        <dbReference type="ARBA" id="ARBA00023125"/>
    </source>
</evidence>
<sequence length="185" mass="21104">MDILKEFLSKEFLSQFQTGEDVTIFMKELHTRVYEQMLEAELDNHLGYEKHSNQGNHSGNSRNGSYKKQIQTEMGESVIQVPCDWVGEFEPIVVPKYQSRGLSIERLAISLYAKGMSVTDIESEIQEIYGINLSTSAISIITNKVSQAATEWQNQPLESLYMIVWMALYSKSGKTATRLFTYVEV</sequence>
<evidence type="ECO:0000313" key="8">
    <source>
        <dbReference type="EMBL" id="GCB33727.1"/>
    </source>
</evidence>
<evidence type="ECO:0000256" key="7">
    <source>
        <dbReference type="SAM" id="MobiDB-lite"/>
    </source>
</evidence>
<keyword evidence="5 6" id="KW-0233">DNA recombination</keyword>
<keyword evidence="9" id="KW-1185">Reference proteome</keyword>
<reference evidence="8 9" key="1">
    <citation type="submission" date="2018-10" db="EMBL/GenBank/DDBJ databases">
        <title>Draft Genome Sequence of Bacteroides sp. KCTC 15687.</title>
        <authorList>
            <person name="Yu S.Y."/>
            <person name="Kim J.S."/>
            <person name="Oh B.S."/>
            <person name="Park S.H."/>
            <person name="Kang S.W."/>
            <person name="Park J.E."/>
            <person name="Choi S.H."/>
            <person name="Han K.I."/>
            <person name="Lee K.C."/>
            <person name="Eom M.K."/>
            <person name="Suh M.K."/>
            <person name="Lee D.H."/>
            <person name="Yoon H."/>
            <person name="Kim B."/>
            <person name="Yang S.J."/>
            <person name="Lee J.S."/>
            <person name="Lee J.H."/>
        </authorList>
    </citation>
    <scope>NUCLEOTIDE SEQUENCE [LARGE SCALE GENOMIC DNA]</scope>
    <source>
        <strain evidence="8 9">KCTC 15687</strain>
    </source>
</reference>
<dbReference type="GO" id="GO:0006313">
    <property type="term" value="P:DNA transposition"/>
    <property type="evidence" value="ECO:0007669"/>
    <property type="project" value="UniProtKB-UniRule"/>
</dbReference>
<dbReference type="GO" id="GO:0004803">
    <property type="term" value="F:transposase activity"/>
    <property type="evidence" value="ECO:0007669"/>
    <property type="project" value="UniProtKB-UniRule"/>
</dbReference>
<name>A0A401LQL2_9BACE</name>
<comment type="function">
    <text evidence="1 6">Required for the transposition of the insertion element.</text>
</comment>
<gene>
    <name evidence="8" type="ORF">KGMB02408_06720</name>
</gene>
<dbReference type="PANTHER" id="PTHR33217:SF8">
    <property type="entry name" value="MUTATOR FAMILY TRANSPOSASE"/>
    <property type="match status" value="1"/>
</dbReference>
<evidence type="ECO:0000256" key="3">
    <source>
        <dbReference type="ARBA" id="ARBA00022578"/>
    </source>
</evidence>
<evidence type="ECO:0000256" key="6">
    <source>
        <dbReference type="RuleBase" id="RU365089"/>
    </source>
</evidence>
<evidence type="ECO:0000313" key="9">
    <source>
        <dbReference type="Proteomes" id="UP000288079"/>
    </source>
</evidence>
<proteinExistence type="inferred from homology"/>
<protein>
    <recommendedName>
        <fullName evidence="6">Mutator family transposase</fullName>
    </recommendedName>
</protein>
<dbReference type="AlphaFoldDB" id="A0A401LQL2"/>
<comment type="similarity">
    <text evidence="2 6">Belongs to the transposase mutator family.</text>
</comment>